<dbReference type="GO" id="GO:0000287">
    <property type="term" value="F:magnesium ion binding"/>
    <property type="evidence" value="ECO:0007669"/>
    <property type="project" value="TreeGrafter"/>
</dbReference>
<dbReference type="Pfam" id="PF08282">
    <property type="entry name" value="Hydrolase_3"/>
    <property type="match status" value="1"/>
</dbReference>
<keyword evidence="3" id="KW-1185">Reference proteome</keyword>
<evidence type="ECO:0000256" key="1">
    <source>
        <dbReference type="ARBA" id="ARBA00001946"/>
    </source>
</evidence>
<dbReference type="OrthoDB" id="9810101at2"/>
<sequence>MLSVTNDKKPVIFSDVDGTIYQDFNLQKETETDIKFAIQNGADFNICTGNPVQERMIYLANKLNAKYLICSSGAEIYDVKNEKMIQTSHIDYSILLKLIKIAKELNIQMFFWDEKDYYYLKDEFPIKNEILRYHFISEQKRKSVPKKWNNETINPIKIEIYSNFNSEFPNLPVDVYPYVKDIENVEMVLTHFNIEVSPKNINKGSAIKWIVTNLYKDENVSIDDVMTIGDSNNDASMLEIGNYSYAMANSVDKPLKIAKFFTSDVIQNGLGEAILDYLYRLKNIIRKHMLHEFLEDK</sequence>
<dbReference type="PANTHER" id="PTHR10000:SF8">
    <property type="entry name" value="HAD SUPERFAMILY HYDROLASE-LIKE, TYPE 3"/>
    <property type="match status" value="1"/>
</dbReference>
<dbReference type="InterPro" id="IPR006379">
    <property type="entry name" value="HAD-SF_hydro_IIB"/>
</dbReference>
<dbReference type="RefSeq" id="WP_111518252.1">
    <property type="nucleotide sequence ID" value="NZ_QKUB01000002.1"/>
</dbReference>
<dbReference type="AlphaFoldDB" id="A0A2W7G5A3"/>
<evidence type="ECO:0000313" key="2">
    <source>
        <dbReference type="EMBL" id="PZW01447.1"/>
    </source>
</evidence>
<gene>
    <name evidence="2" type="ORF">BCF89_10271</name>
</gene>
<proteinExistence type="predicted"/>
<dbReference type="Gene3D" id="3.30.1240.10">
    <property type="match status" value="1"/>
</dbReference>
<dbReference type="InterPro" id="IPR036412">
    <property type="entry name" value="HAD-like_sf"/>
</dbReference>
<organism evidence="2 3">
    <name type="scientific">Metamycoplasma auris</name>
    <dbReference type="NCBI Taxonomy" id="51363"/>
    <lineage>
        <taxon>Bacteria</taxon>
        <taxon>Bacillati</taxon>
        <taxon>Mycoplasmatota</taxon>
        <taxon>Mycoplasmoidales</taxon>
        <taxon>Metamycoplasmataceae</taxon>
        <taxon>Metamycoplasma</taxon>
    </lineage>
</organism>
<dbReference type="NCBIfam" id="TIGR01484">
    <property type="entry name" value="HAD-SF-IIB"/>
    <property type="match status" value="1"/>
</dbReference>
<accession>A0A2W7G5A3</accession>
<dbReference type="Gene3D" id="3.40.50.1000">
    <property type="entry name" value="HAD superfamily/HAD-like"/>
    <property type="match status" value="1"/>
</dbReference>
<protein>
    <submittedName>
        <fullName evidence="2">Uncharacterized protein</fullName>
    </submittedName>
</protein>
<dbReference type="GO" id="GO:0016791">
    <property type="term" value="F:phosphatase activity"/>
    <property type="evidence" value="ECO:0007669"/>
    <property type="project" value="TreeGrafter"/>
</dbReference>
<dbReference type="PANTHER" id="PTHR10000">
    <property type="entry name" value="PHOSPHOSERINE PHOSPHATASE"/>
    <property type="match status" value="1"/>
</dbReference>
<dbReference type="InterPro" id="IPR023214">
    <property type="entry name" value="HAD_sf"/>
</dbReference>
<evidence type="ECO:0000313" key="3">
    <source>
        <dbReference type="Proteomes" id="UP000249646"/>
    </source>
</evidence>
<comment type="cofactor">
    <cofactor evidence="1">
        <name>Mg(2+)</name>
        <dbReference type="ChEBI" id="CHEBI:18420"/>
    </cofactor>
</comment>
<name>A0A2W7G5A3_9BACT</name>
<dbReference type="Proteomes" id="UP000249646">
    <property type="component" value="Unassembled WGS sequence"/>
</dbReference>
<dbReference type="SUPFAM" id="SSF56784">
    <property type="entry name" value="HAD-like"/>
    <property type="match status" value="1"/>
</dbReference>
<reference evidence="2 3" key="1">
    <citation type="submission" date="2018-06" db="EMBL/GenBank/DDBJ databases">
        <title>Genomic Encyclopedia of Archaeal and Bacterial Type Strains, Phase II (KMG-II): from individual species to whole genera.</title>
        <authorList>
            <person name="Goeker M."/>
        </authorList>
    </citation>
    <scope>NUCLEOTIDE SEQUENCE [LARGE SCALE GENOMIC DNA]</scope>
    <source>
        <strain evidence="2 3">ATCC 51348</strain>
    </source>
</reference>
<dbReference type="EMBL" id="QKUB01000002">
    <property type="protein sequence ID" value="PZW01447.1"/>
    <property type="molecule type" value="Genomic_DNA"/>
</dbReference>
<dbReference type="GO" id="GO:0005829">
    <property type="term" value="C:cytosol"/>
    <property type="evidence" value="ECO:0007669"/>
    <property type="project" value="TreeGrafter"/>
</dbReference>
<comment type="caution">
    <text evidence="2">The sequence shown here is derived from an EMBL/GenBank/DDBJ whole genome shotgun (WGS) entry which is preliminary data.</text>
</comment>